<sequence>MAAYKKHVLLTGPPGIGKTTLCSKVKQALASRGVPTQGFYTEEIRGPGGGARVGFDVVTLDGGRGPLARVKTTGSKQRGPSVGSYLVDIQSFEQLALPAITKTVGSGIIIIDEIGKMELFSQTFSRAIQDLFDGGHSPILATVPIARQKPIHLVEQLKQRSDVTLLEVSKCNRNTLQDKVVELILQTAAHKPT</sequence>
<evidence type="ECO:0000313" key="6">
    <source>
        <dbReference type="Proteomes" id="UP000001593"/>
    </source>
</evidence>
<dbReference type="InterPro" id="IPR004948">
    <property type="entry name" value="Nuc-triphosphatase_THEP1"/>
</dbReference>
<dbReference type="SUPFAM" id="SSF52540">
    <property type="entry name" value="P-loop containing nucleoside triphosphate hydrolases"/>
    <property type="match status" value="1"/>
</dbReference>
<reference evidence="5 6" key="1">
    <citation type="journal article" date="2007" name="Science">
        <title>Sea anemone genome reveals ancestral eumetazoan gene repertoire and genomic organization.</title>
        <authorList>
            <person name="Putnam N.H."/>
            <person name="Srivastava M."/>
            <person name="Hellsten U."/>
            <person name="Dirks B."/>
            <person name="Chapman J."/>
            <person name="Salamov A."/>
            <person name="Terry A."/>
            <person name="Shapiro H."/>
            <person name="Lindquist E."/>
            <person name="Kapitonov V.V."/>
            <person name="Jurka J."/>
            <person name="Genikhovich G."/>
            <person name="Grigoriev I.V."/>
            <person name="Lucas S.M."/>
            <person name="Steele R.E."/>
            <person name="Finnerty J.R."/>
            <person name="Technau U."/>
            <person name="Martindale M.Q."/>
            <person name="Rokhsar D.S."/>
        </authorList>
    </citation>
    <scope>NUCLEOTIDE SEQUENCE [LARGE SCALE GENOMIC DNA]</scope>
    <source>
        <strain evidence="6">CH2 X CH6</strain>
    </source>
</reference>
<keyword evidence="1" id="KW-0547">Nucleotide-binding</keyword>
<organism evidence="5 6">
    <name type="scientific">Nematostella vectensis</name>
    <name type="common">Starlet sea anemone</name>
    <dbReference type="NCBI Taxonomy" id="45351"/>
    <lineage>
        <taxon>Eukaryota</taxon>
        <taxon>Metazoa</taxon>
        <taxon>Cnidaria</taxon>
        <taxon>Anthozoa</taxon>
        <taxon>Hexacorallia</taxon>
        <taxon>Actiniaria</taxon>
        <taxon>Edwardsiidae</taxon>
        <taxon>Nematostella</taxon>
    </lineage>
</organism>
<dbReference type="GO" id="GO:0005524">
    <property type="term" value="F:ATP binding"/>
    <property type="evidence" value="ECO:0007669"/>
    <property type="project" value="UniProtKB-KW"/>
</dbReference>
<name>A7SPM3_NEMVE</name>
<dbReference type="InParanoid" id="A7SPM3"/>
<evidence type="ECO:0000256" key="2">
    <source>
        <dbReference type="ARBA" id="ARBA00022801"/>
    </source>
</evidence>
<dbReference type="HAMAP" id="MF_00796">
    <property type="entry name" value="NTPase_1"/>
    <property type="match status" value="1"/>
</dbReference>
<dbReference type="InterPro" id="IPR027417">
    <property type="entry name" value="P-loop_NTPase"/>
</dbReference>
<dbReference type="Proteomes" id="UP000001593">
    <property type="component" value="Unassembled WGS sequence"/>
</dbReference>
<dbReference type="NCBIfam" id="NF010248">
    <property type="entry name" value="PRK13695.1"/>
    <property type="match status" value="1"/>
</dbReference>
<dbReference type="AlphaFoldDB" id="A7SPM3"/>
<dbReference type="PhylomeDB" id="A7SPM3"/>
<dbReference type="HOGENOM" id="CLU_103145_1_0_1"/>
<dbReference type="CDD" id="cd19482">
    <property type="entry name" value="RecA-like_Thep1"/>
    <property type="match status" value="1"/>
</dbReference>
<dbReference type="OMA" id="VTAVQNC"/>
<keyword evidence="6" id="KW-1185">Reference proteome</keyword>
<dbReference type="eggNOG" id="ENOG502QVJ8">
    <property type="taxonomic scope" value="Eukaryota"/>
</dbReference>
<dbReference type="PANTHER" id="PTHR43146">
    <property type="entry name" value="CANCER-RELATED NUCLEOSIDE-TRIPHOSPHATASE"/>
    <property type="match status" value="1"/>
</dbReference>
<evidence type="ECO:0000256" key="3">
    <source>
        <dbReference type="ARBA" id="ARBA00022840"/>
    </source>
</evidence>
<dbReference type="SMART" id="SM00382">
    <property type="entry name" value="AAA"/>
    <property type="match status" value="1"/>
</dbReference>
<feature type="domain" description="AAA+ ATPase" evidence="4">
    <location>
        <begin position="4"/>
        <end position="172"/>
    </location>
</feature>
<dbReference type="OrthoDB" id="446244at2759"/>
<proteinExistence type="inferred from homology"/>
<dbReference type="Gene3D" id="3.40.50.300">
    <property type="entry name" value="P-loop containing nucleotide triphosphate hydrolases"/>
    <property type="match status" value="1"/>
</dbReference>
<keyword evidence="2" id="KW-0378">Hydrolase</keyword>
<evidence type="ECO:0000259" key="4">
    <source>
        <dbReference type="SMART" id="SM00382"/>
    </source>
</evidence>
<dbReference type="PANTHER" id="PTHR43146:SF1">
    <property type="entry name" value="CANCER-RELATED NUCLEOSIDE-TRIPHOSPHATASE"/>
    <property type="match status" value="1"/>
</dbReference>
<protein>
    <recommendedName>
        <fullName evidence="4">AAA+ ATPase domain-containing protein</fullName>
    </recommendedName>
</protein>
<accession>A7SPM3</accession>
<dbReference type="InterPro" id="IPR003593">
    <property type="entry name" value="AAA+_ATPase"/>
</dbReference>
<dbReference type="KEGG" id="nve:5505665"/>
<keyword evidence="3" id="KW-0067">ATP-binding</keyword>
<gene>
    <name evidence="5" type="ORF">NEMVEDRAFT_v1g237414</name>
</gene>
<dbReference type="GO" id="GO:0017111">
    <property type="term" value="F:ribonucleoside triphosphate phosphatase activity"/>
    <property type="evidence" value="ECO:0007669"/>
    <property type="project" value="InterPro"/>
</dbReference>
<dbReference type="Pfam" id="PF03266">
    <property type="entry name" value="NTPase_1"/>
    <property type="match status" value="1"/>
</dbReference>
<dbReference type="STRING" id="45351.A7SPM3"/>
<evidence type="ECO:0000256" key="1">
    <source>
        <dbReference type="ARBA" id="ARBA00022741"/>
    </source>
</evidence>
<dbReference type="EMBL" id="DS469735">
    <property type="protein sequence ID" value="EDO34330.1"/>
    <property type="molecule type" value="Genomic_DNA"/>
</dbReference>
<evidence type="ECO:0000313" key="5">
    <source>
        <dbReference type="EMBL" id="EDO34330.1"/>
    </source>
</evidence>